<comment type="caution">
    <text evidence="1">The sequence shown here is derived from an EMBL/GenBank/DDBJ whole genome shotgun (WGS) entry which is preliminary data.</text>
</comment>
<protein>
    <submittedName>
        <fullName evidence="1">Uncharacterized protein</fullName>
    </submittedName>
</protein>
<organism evidence="1 2">
    <name type="scientific">Acinetobacter bereziniae</name>
    <name type="common">Acinetobacter genomosp. 10</name>
    <dbReference type="NCBI Taxonomy" id="106648"/>
    <lineage>
        <taxon>Bacteria</taxon>
        <taxon>Pseudomonadati</taxon>
        <taxon>Pseudomonadota</taxon>
        <taxon>Gammaproteobacteria</taxon>
        <taxon>Moraxellales</taxon>
        <taxon>Moraxellaceae</taxon>
        <taxon>Acinetobacter</taxon>
    </lineage>
</organism>
<sequence length="192" mass="21268">MKIYSIEVFNLASIGQYSGEVIPKGCLGVTVSDMTFGNYKYVTAADLDLSDQAFEKFSPHELARIKNGSFKALYAQCGELINTFAHVEGTRDGFGDRTFSLRIEEPSVIFPKIKAVRTKAFKGCLWDSYAADIMVASYLKTRIFHIGARTKSNDCYGSCRATEAFINRISKAVVIGKPIQGDFNAESKESQQ</sequence>
<reference evidence="2" key="1">
    <citation type="journal article" date="2020" name="MBio">
        <title>Horizontal gene transfer to a defensive symbiont with a reduced genome amongst a multipartite beetle microbiome.</title>
        <authorList>
            <person name="Waterworth S.C."/>
            <person name="Florez L.V."/>
            <person name="Rees E.R."/>
            <person name="Hertweck C."/>
            <person name="Kaltenpoth M."/>
            <person name="Kwan J.C."/>
        </authorList>
    </citation>
    <scope>NUCLEOTIDE SEQUENCE [LARGE SCALE GENOMIC DNA]</scope>
</reference>
<evidence type="ECO:0000313" key="2">
    <source>
        <dbReference type="Proteomes" id="UP000490535"/>
    </source>
</evidence>
<dbReference type="Proteomes" id="UP000490535">
    <property type="component" value="Unassembled WGS sequence"/>
</dbReference>
<dbReference type="EMBL" id="WNDP01000298">
    <property type="protein sequence ID" value="KAF1011150.1"/>
    <property type="molecule type" value="Genomic_DNA"/>
</dbReference>
<dbReference type="AlphaFoldDB" id="A0A833U8M6"/>
<accession>A0A833U8M6</accession>
<proteinExistence type="predicted"/>
<evidence type="ECO:0000313" key="1">
    <source>
        <dbReference type="EMBL" id="KAF1011150.1"/>
    </source>
</evidence>
<gene>
    <name evidence="1" type="ORF">GAK29_04991</name>
</gene>
<name>A0A833U8M6_ACIBZ</name>